<evidence type="ECO:0000313" key="1">
    <source>
        <dbReference type="EMBL" id="KAG7295331.1"/>
    </source>
</evidence>
<proteinExistence type="predicted"/>
<dbReference type="EMBL" id="JAHIBW010000031">
    <property type="protein sequence ID" value="KAG7295331.1"/>
    <property type="molecule type" value="Genomic_DNA"/>
</dbReference>
<dbReference type="Pfam" id="PF00106">
    <property type="entry name" value="adh_short"/>
    <property type="match status" value="1"/>
</dbReference>
<dbReference type="InterPro" id="IPR002347">
    <property type="entry name" value="SDR_fam"/>
</dbReference>
<sequence>MDFSDKVVIVTGGSSGIGAASAKLFASHGALVVLVGRNVQRLDQVASECEVKGQKPLKLALDLTAAGSCEQVVRKTIETFKKIDVLVNCAGQGIMTSLFDDDMQVFDELFALNVRVPYRLTQLCVPYLTKTKGNVVNVFGSHCRGTPGMLPFCMFKDAMERFTRAGALELVCVGIRMNAVRTGICRTNFLTNFNVCEEAKDAAYEMICKDVTPNNVPIEPEEVARMVVFTASETCPSVNGASLCIDAAAC</sequence>
<dbReference type="Proteomes" id="UP000823941">
    <property type="component" value="Chromosome 31"/>
</dbReference>
<reference evidence="1 2" key="1">
    <citation type="submission" date="2021-06" db="EMBL/GenBank/DDBJ databases">
        <title>A haploid diamondback moth (Plutella xylostella L.) genome assembly resolves 31 chromosomes and identifies a diamide resistance mutation.</title>
        <authorList>
            <person name="Ward C.M."/>
            <person name="Perry K.D."/>
            <person name="Baker G."/>
            <person name="Powis K."/>
            <person name="Heckel D.G."/>
            <person name="Baxter S.W."/>
        </authorList>
    </citation>
    <scope>NUCLEOTIDE SEQUENCE [LARGE SCALE GENOMIC DNA]</scope>
    <source>
        <strain evidence="1 2">LV</strain>
        <tissue evidence="1">Single pupa</tissue>
    </source>
</reference>
<dbReference type="PRINTS" id="PR00081">
    <property type="entry name" value="GDHRDH"/>
</dbReference>
<organism evidence="1 2">
    <name type="scientific">Plutella xylostella</name>
    <name type="common">Diamondback moth</name>
    <name type="synonym">Plutella maculipennis</name>
    <dbReference type="NCBI Taxonomy" id="51655"/>
    <lineage>
        <taxon>Eukaryota</taxon>
        <taxon>Metazoa</taxon>
        <taxon>Ecdysozoa</taxon>
        <taxon>Arthropoda</taxon>
        <taxon>Hexapoda</taxon>
        <taxon>Insecta</taxon>
        <taxon>Pterygota</taxon>
        <taxon>Neoptera</taxon>
        <taxon>Endopterygota</taxon>
        <taxon>Lepidoptera</taxon>
        <taxon>Glossata</taxon>
        <taxon>Ditrysia</taxon>
        <taxon>Yponomeutoidea</taxon>
        <taxon>Plutellidae</taxon>
        <taxon>Plutella</taxon>
    </lineage>
</organism>
<comment type="caution">
    <text evidence="1">The sequence shown here is derived from an EMBL/GenBank/DDBJ whole genome shotgun (WGS) entry which is preliminary data.</text>
</comment>
<protein>
    <submittedName>
        <fullName evidence="1">Uncharacterized protein</fullName>
    </submittedName>
</protein>
<evidence type="ECO:0000313" key="2">
    <source>
        <dbReference type="Proteomes" id="UP000823941"/>
    </source>
</evidence>
<dbReference type="InterPro" id="IPR036291">
    <property type="entry name" value="NAD(P)-bd_dom_sf"/>
</dbReference>
<name>A0ABQ7PQS5_PLUXY</name>
<dbReference type="Gene3D" id="3.40.50.720">
    <property type="entry name" value="NAD(P)-binding Rossmann-like Domain"/>
    <property type="match status" value="1"/>
</dbReference>
<gene>
    <name evidence="1" type="ORF">JYU34_022347</name>
</gene>
<dbReference type="SUPFAM" id="SSF51735">
    <property type="entry name" value="NAD(P)-binding Rossmann-fold domains"/>
    <property type="match status" value="1"/>
</dbReference>
<accession>A0ABQ7PQS5</accession>
<dbReference type="PANTHER" id="PTHR43975:SF2">
    <property type="entry name" value="EG:BACR7A4.14 PROTEIN-RELATED"/>
    <property type="match status" value="1"/>
</dbReference>
<keyword evidence="2" id="KW-1185">Reference proteome</keyword>
<dbReference type="PANTHER" id="PTHR43975">
    <property type="entry name" value="ZGC:101858"/>
    <property type="match status" value="1"/>
</dbReference>